<name>A0ABX8AYQ0_9HYPH</name>
<sequence length="177" mass="19339">MDMSQNAAAIENAQVVLFEESDKQSLRNFLAVAWTEAHLAELGDDLTKRLVARLETDDLGGVVPGPDGQLHLAKIGEKIVGSLACAVRGEVVYIWACYLDSAYQGKGLARQLMKHAMAGYSPDQVAGIYVLKEAEDAKRFYQKIGFIDCGPSELEVVPDTYTPAHIMQARIGNLKLD</sequence>
<geneLocation type="plasmid" evidence="2 3">
    <name>pAb134-02</name>
</geneLocation>
<dbReference type="PROSITE" id="PS51186">
    <property type="entry name" value="GNAT"/>
    <property type="match status" value="1"/>
</dbReference>
<dbReference type="EMBL" id="CP074128">
    <property type="protein sequence ID" value="QUS58816.1"/>
    <property type="molecule type" value="Genomic_DNA"/>
</dbReference>
<evidence type="ECO:0000259" key="1">
    <source>
        <dbReference type="PROSITE" id="PS51186"/>
    </source>
</evidence>
<gene>
    <name evidence="2" type="ORF">KGB56_24080</name>
</gene>
<dbReference type="Proteomes" id="UP000680706">
    <property type="component" value="Plasmid pAb134-02"/>
</dbReference>
<dbReference type="Pfam" id="PF00583">
    <property type="entry name" value="Acetyltransf_1"/>
    <property type="match status" value="1"/>
</dbReference>
<dbReference type="InterPro" id="IPR000182">
    <property type="entry name" value="GNAT_dom"/>
</dbReference>
<reference evidence="2 3" key="1">
    <citation type="journal article" date="2021" name="Angew. Chem. Int. Ed. Engl.">
        <title>A novel family of nonribosomal peptides modulate collective behavior in Pseudovibrio bacteria isolated from marine sponges.</title>
        <authorList>
            <person name="Ioca L.P."/>
            <person name="Dai Y."/>
            <person name="Kunakom S."/>
            <person name="Diaz-Espinosa J."/>
            <person name="Krunic A."/>
            <person name="Crnkovic C.M."/>
            <person name="Orjala J."/>
            <person name="Sanchez L.M."/>
            <person name="Ferreira A.G."/>
            <person name="Berlinck R.G.S."/>
            <person name="Eustaquio A.S."/>
        </authorList>
    </citation>
    <scope>NUCLEOTIDE SEQUENCE [LARGE SCALE GENOMIC DNA]</scope>
    <source>
        <strain evidence="2 3">Ab134</strain>
        <plasmid evidence="2 3">pAb134-02</plasmid>
    </source>
</reference>
<evidence type="ECO:0000313" key="2">
    <source>
        <dbReference type="EMBL" id="QUS58816.1"/>
    </source>
</evidence>
<proteinExistence type="predicted"/>
<dbReference type="GO" id="GO:0016746">
    <property type="term" value="F:acyltransferase activity"/>
    <property type="evidence" value="ECO:0007669"/>
    <property type="project" value="UniProtKB-KW"/>
</dbReference>
<keyword evidence="2" id="KW-0012">Acyltransferase</keyword>
<dbReference type="CDD" id="cd04301">
    <property type="entry name" value="NAT_SF"/>
    <property type="match status" value="1"/>
</dbReference>
<feature type="domain" description="N-acetyltransferase" evidence="1">
    <location>
        <begin position="13"/>
        <end position="172"/>
    </location>
</feature>
<dbReference type="Gene3D" id="3.40.630.30">
    <property type="match status" value="1"/>
</dbReference>
<dbReference type="EC" id="2.3.1.-" evidence="2"/>
<accession>A0ABX8AYQ0</accession>
<organism evidence="2 3">
    <name type="scientific">Pseudovibrio brasiliensis</name>
    <dbReference type="NCBI Taxonomy" id="1898042"/>
    <lineage>
        <taxon>Bacteria</taxon>
        <taxon>Pseudomonadati</taxon>
        <taxon>Pseudomonadota</taxon>
        <taxon>Alphaproteobacteria</taxon>
        <taxon>Hyphomicrobiales</taxon>
        <taxon>Stappiaceae</taxon>
        <taxon>Pseudovibrio</taxon>
    </lineage>
</organism>
<dbReference type="SUPFAM" id="SSF55729">
    <property type="entry name" value="Acyl-CoA N-acyltransferases (Nat)"/>
    <property type="match status" value="1"/>
</dbReference>
<evidence type="ECO:0000313" key="3">
    <source>
        <dbReference type="Proteomes" id="UP000680706"/>
    </source>
</evidence>
<protein>
    <submittedName>
        <fullName evidence="2">GNAT family N-acetyltransferase</fullName>
        <ecNumber evidence="2">2.3.1.-</ecNumber>
    </submittedName>
</protein>
<keyword evidence="2" id="KW-0808">Transferase</keyword>
<keyword evidence="3" id="KW-1185">Reference proteome</keyword>
<dbReference type="InterPro" id="IPR016181">
    <property type="entry name" value="Acyl_CoA_acyltransferase"/>
</dbReference>
<keyword evidence="2" id="KW-0614">Plasmid</keyword>